<gene>
    <name evidence="1" type="ORF">AVDCRST_MAG03-2534</name>
</gene>
<dbReference type="AlphaFoldDB" id="A0A6J4PS92"/>
<dbReference type="Pfam" id="PF04439">
    <property type="entry name" value="Adenyl_transf"/>
    <property type="match status" value="1"/>
</dbReference>
<evidence type="ECO:0008006" key="2">
    <source>
        <dbReference type="Google" id="ProtNLM"/>
    </source>
</evidence>
<evidence type="ECO:0000313" key="1">
    <source>
        <dbReference type="EMBL" id="CAA9420894.1"/>
    </source>
</evidence>
<proteinExistence type="predicted"/>
<dbReference type="SUPFAM" id="SSF81301">
    <property type="entry name" value="Nucleotidyltransferase"/>
    <property type="match status" value="1"/>
</dbReference>
<sequence>MVTTERADEVSVLLAMIREWAERRPDVVAVGLVGSWAHGDARMDSDVDVALVTEDRKPYLEDHAWVRELGGVRIVRTRRWGPMTERRFVMPSGLEVEVGVGLPSWLDPADEGVRRTVKDGMWVVYDPRGILAALLDACSLRESS</sequence>
<reference evidence="1" key="1">
    <citation type="submission" date="2020-02" db="EMBL/GenBank/DDBJ databases">
        <authorList>
            <person name="Meier V. D."/>
        </authorList>
    </citation>
    <scope>NUCLEOTIDE SEQUENCE</scope>
    <source>
        <strain evidence="1">AVDCRST_MAG03</strain>
    </source>
</reference>
<dbReference type="Gene3D" id="3.30.460.10">
    <property type="entry name" value="Beta Polymerase, domain 2"/>
    <property type="match status" value="1"/>
</dbReference>
<dbReference type="InterPro" id="IPR007530">
    <property type="entry name" value="Aminoglycoside_adenylylTfrase"/>
</dbReference>
<organism evidence="1">
    <name type="scientific">uncultured Rubrobacteraceae bacterium</name>
    <dbReference type="NCBI Taxonomy" id="349277"/>
    <lineage>
        <taxon>Bacteria</taxon>
        <taxon>Bacillati</taxon>
        <taxon>Actinomycetota</taxon>
        <taxon>Rubrobacteria</taxon>
        <taxon>Rubrobacterales</taxon>
        <taxon>Rubrobacteraceae</taxon>
        <taxon>environmental samples</taxon>
    </lineage>
</organism>
<accession>A0A6J4PS92</accession>
<dbReference type="EMBL" id="CADCUT010000154">
    <property type="protein sequence ID" value="CAA9420894.1"/>
    <property type="molecule type" value="Genomic_DNA"/>
</dbReference>
<dbReference type="InterPro" id="IPR043519">
    <property type="entry name" value="NT_sf"/>
</dbReference>
<protein>
    <recommendedName>
        <fullName evidence="2">Polymerase nucleotidyl transferase domain-containing protein</fullName>
    </recommendedName>
</protein>
<dbReference type="CDD" id="cd05403">
    <property type="entry name" value="NT_KNTase_like"/>
    <property type="match status" value="1"/>
</dbReference>
<name>A0A6J4PS92_9ACTN</name>